<comment type="similarity">
    <text evidence="1">Belongs to the PIGL family.</text>
</comment>
<keyword evidence="3" id="KW-0812">Transmembrane</keyword>
<dbReference type="PANTHER" id="PTHR12993">
    <property type="entry name" value="N-ACETYLGLUCOSAMINYL-PHOSPHATIDYLINOSITOL DE-N-ACETYLASE-RELATED"/>
    <property type="match status" value="1"/>
</dbReference>
<dbReference type="OrthoDB" id="440160at2759"/>
<dbReference type="SUPFAM" id="SSF102588">
    <property type="entry name" value="LmbE-like"/>
    <property type="match status" value="1"/>
</dbReference>
<keyword evidence="3" id="KW-1133">Transmembrane helix</keyword>
<dbReference type="AlphaFoldDB" id="A0A9D4L7L5"/>
<keyword evidence="3" id="KW-0472">Membrane</keyword>
<dbReference type="Gene3D" id="3.40.50.10320">
    <property type="entry name" value="LmbE-like"/>
    <property type="match status" value="1"/>
</dbReference>
<dbReference type="GO" id="GO:0000225">
    <property type="term" value="F:N-acetylglucosaminylphosphatidylinositol deacetylase activity"/>
    <property type="evidence" value="ECO:0007669"/>
    <property type="project" value="UniProtKB-EC"/>
</dbReference>
<evidence type="ECO:0000313" key="4">
    <source>
        <dbReference type="EMBL" id="KAH3853283.1"/>
    </source>
</evidence>
<feature type="transmembrane region" description="Helical" evidence="3">
    <location>
        <begin position="6"/>
        <end position="24"/>
    </location>
</feature>
<dbReference type="Proteomes" id="UP000828390">
    <property type="component" value="Unassembled WGS sequence"/>
</dbReference>
<dbReference type="EC" id="3.5.1.89" evidence="2"/>
<evidence type="ECO:0000256" key="3">
    <source>
        <dbReference type="SAM" id="Phobius"/>
    </source>
</evidence>
<name>A0A9D4L7L5_DREPO</name>
<dbReference type="PANTHER" id="PTHR12993:SF11">
    <property type="entry name" value="N-ACETYLGLUCOSAMINYL-PHOSPHATIDYLINOSITOL DE-N-ACETYLASE"/>
    <property type="match status" value="1"/>
</dbReference>
<comment type="caution">
    <text evidence="4">The sequence shown here is derived from an EMBL/GenBank/DDBJ whole genome shotgun (WGS) entry which is preliminary data.</text>
</comment>
<dbReference type="Pfam" id="PF02585">
    <property type="entry name" value="PIG-L"/>
    <property type="match status" value="1"/>
</dbReference>
<evidence type="ECO:0000256" key="2">
    <source>
        <dbReference type="ARBA" id="ARBA00012176"/>
    </source>
</evidence>
<dbReference type="GO" id="GO:0005783">
    <property type="term" value="C:endoplasmic reticulum"/>
    <property type="evidence" value="ECO:0007669"/>
    <property type="project" value="TreeGrafter"/>
</dbReference>
<reference evidence="4" key="1">
    <citation type="journal article" date="2019" name="bioRxiv">
        <title>The Genome of the Zebra Mussel, Dreissena polymorpha: A Resource for Invasive Species Research.</title>
        <authorList>
            <person name="McCartney M.A."/>
            <person name="Auch B."/>
            <person name="Kono T."/>
            <person name="Mallez S."/>
            <person name="Zhang Y."/>
            <person name="Obille A."/>
            <person name="Becker A."/>
            <person name="Abrahante J.E."/>
            <person name="Garbe J."/>
            <person name="Badalamenti J.P."/>
            <person name="Herman A."/>
            <person name="Mangelson H."/>
            <person name="Liachko I."/>
            <person name="Sullivan S."/>
            <person name="Sone E.D."/>
            <person name="Koren S."/>
            <person name="Silverstein K.A.T."/>
            <person name="Beckman K.B."/>
            <person name="Gohl D.M."/>
        </authorList>
    </citation>
    <scope>NUCLEOTIDE SEQUENCE</scope>
    <source>
        <strain evidence="4">Duluth1</strain>
        <tissue evidence="4">Whole animal</tissue>
    </source>
</reference>
<organism evidence="4 5">
    <name type="scientific">Dreissena polymorpha</name>
    <name type="common">Zebra mussel</name>
    <name type="synonym">Mytilus polymorpha</name>
    <dbReference type="NCBI Taxonomy" id="45954"/>
    <lineage>
        <taxon>Eukaryota</taxon>
        <taxon>Metazoa</taxon>
        <taxon>Spiralia</taxon>
        <taxon>Lophotrochozoa</taxon>
        <taxon>Mollusca</taxon>
        <taxon>Bivalvia</taxon>
        <taxon>Autobranchia</taxon>
        <taxon>Heteroconchia</taxon>
        <taxon>Euheterodonta</taxon>
        <taxon>Imparidentia</taxon>
        <taxon>Neoheterodontei</taxon>
        <taxon>Myida</taxon>
        <taxon>Dreissenoidea</taxon>
        <taxon>Dreissenidae</taxon>
        <taxon>Dreissena</taxon>
    </lineage>
</organism>
<reference evidence="4" key="2">
    <citation type="submission" date="2020-11" db="EMBL/GenBank/DDBJ databases">
        <authorList>
            <person name="McCartney M.A."/>
            <person name="Auch B."/>
            <person name="Kono T."/>
            <person name="Mallez S."/>
            <person name="Becker A."/>
            <person name="Gohl D.M."/>
            <person name="Silverstein K.A.T."/>
            <person name="Koren S."/>
            <person name="Bechman K.B."/>
            <person name="Herman A."/>
            <person name="Abrahante J.E."/>
            <person name="Garbe J."/>
        </authorList>
    </citation>
    <scope>NUCLEOTIDE SEQUENCE</scope>
    <source>
        <strain evidence="4">Duluth1</strain>
        <tissue evidence="4">Whole animal</tissue>
    </source>
</reference>
<proteinExistence type="inferred from homology"/>
<dbReference type="InterPro" id="IPR003737">
    <property type="entry name" value="GlcNAc_PI_deacetylase-related"/>
</dbReference>
<dbReference type="EMBL" id="JAIWYP010000003">
    <property type="protein sequence ID" value="KAH3853283.1"/>
    <property type="molecule type" value="Genomic_DNA"/>
</dbReference>
<accession>A0A9D4L7L5</accession>
<dbReference type="InterPro" id="IPR024078">
    <property type="entry name" value="LmbE-like_dom_sf"/>
</dbReference>
<gene>
    <name evidence="4" type="ORF">DPMN_095805</name>
</gene>
<protein>
    <recommendedName>
        <fullName evidence="2">N-acetylglucosaminylphosphatidylinositol deacetylase</fullName>
        <ecNumber evidence="2">3.5.1.89</ecNumber>
    </recommendedName>
</protein>
<evidence type="ECO:0000313" key="5">
    <source>
        <dbReference type="Proteomes" id="UP000828390"/>
    </source>
</evidence>
<evidence type="ECO:0000256" key="1">
    <source>
        <dbReference type="ARBA" id="ARBA00006066"/>
    </source>
</evidence>
<sequence length="249" mass="28336">MLAFLILEFLWPFAIVLVLCYVYIKCSAVNHFIRSGCKQNVLIVTAHPDDECMFFAPTILSLLQEGHQIYLVCLSKGNFYNQGELRKKELLVSCGKLGIPQSNVTIIEDERFQDGPENVWSIDGIVERVSGVIKRIGAKSVITFDGQGVSSHPNHVALFKAARRMVHEKVIEGVSVFVLESTNIVRKYVSIIDIPISSIICMTTFVSLPVDVYKAWLAMTAHKSQLVWFRKLYIFFSRYMYVNTLYKLD</sequence>
<keyword evidence="5" id="KW-1185">Reference proteome</keyword>